<reference evidence="12 13" key="1">
    <citation type="submission" date="2017-03" db="EMBL/GenBank/DDBJ databases">
        <authorList>
            <person name="Afonso C.L."/>
            <person name="Miller P.J."/>
            <person name="Scott M.A."/>
            <person name="Spackman E."/>
            <person name="Goraichik I."/>
            <person name="Dimitrov K.M."/>
            <person name="Suarez D.L."/>
            <person name="Swayne D.E."/>
        </authorList>
    </citation>
    <scope>NUCLEOTIDE SEQUENCE [LARGE SCALE GENOMIC DNA]</scope>
    <source>
        <strain evidence="12">PRJEB14757</strain>
    </source>
</reference>
<evidence type="ECO:0000256" key="2">
    <source>
        <dbReference type="ARBA" id="ARBA00004162"/>
    </source>
</evidence>
<dbReference type="GO" id="GO:0006935">
    <property type="term" value="P:chemotaxis"/>
    <property type="evidence" value="ECO:0007669"/>
    <property type="project" value="UniProtKB-KW"/>
</dbReference>
<evidence type="ECO:0000256" key="11">
    <source>
        <dbReference type="SAM" id="MobiDB-lite"/>
    </source>
</evidence>
<comment type="function">
    <text evidence="1 10">Controls the rotational direction of flagella during chemotaxis.</text>
</comment>
<name>A0A1W1HKS4_9BACT</name>
<evidence type="ECO:0000256" key="10">
    <source>
        <dbReference type="RuleBase" id="RU364125"/>
    </source>
</evidence>
<dbReference type="EMBL" id="FWEV01000331">
    <property type="protein sequence ID" value="SLM33069.1"/>
    <property type="molecule type" value="Genomic_DNA"/>
</dbReference>
<keyword evidence="7 10" id="KW-0283">Flagellar rotation</keyword>
<dbReference type="STRING" id="1246637.MTBBW1_850057"/>
<evidence type="ECO:0000256" key="3">
    <source>
        <dbReference type="ARBA" id="ARBA00008281"/>
    </source>
</evidence>
<sequence>MKKTLSIVLQISLLAIILANIYGCGKKEEEPEAEPESPVHELLVGSWNRYSNRVYTLLILRNNGSWTSDLRIEGGNSKIVERKGNATGTWDVDGNTLTFTVVDSQIENIWGKGQTYILEIVEIDKLKVVLRYPNARLITWKRSRIEKNTQTEGILNPVLPMKPLVVNINKLSSHDKDRYLCLALDLHLDEIPADAPPIKLHPRAWDAAILYLSSLIYNDVKTFDEMKIVNEKLINLLNPYLEGKLFSIEVNHVMISSSMEKVEEFIIEHSPPPPLETTGEEGENTGEEEKK</sequence>
<evidence type="ECO:0000313" key="13">
    <source>
        <dbReference type="Proteomes" id="UP000191931"/>
    </source>
</evidence>
<dbReference type="GO" id="GO:0009425">
    <property type="term" value="C:bacterial-type flagellum basal body"/>
    <property type="evidence" value="ECO:0007669"/>
    <property type="project" value="InterPro"/>
</dbReference>
<keyword evidence="8" id="KW-1133">Transmembrane helix</keyword>
<keyword evidence="6" id="KW-0812">Transmembrane</keyword>
<evidence type="ECO:0000256" key="4">
    <source>
        <dbReference type="ARBA" id="ARBA00022475"/>
    </source>
</evidence>
<dbReference type="GO" id="GO:0005886">
    <property type="term" value="C:plasma membrane"/>
    <property type="evidence" value="ECO:0007669"/>
    <property type="project" value="UniProtKB-SubCell"/>
</dbReference>
<proteinExistence type="inferred from homology"/>
<feature type="region of interest" description="Disordered" evidence="11">
    <location>
        <begin position="268"/>
        <end position="291"/>
    </location>
</feature>
<accession>A0A1W1HKS4</accession>
<organism evidence="12 13">
    <name type="scientific">Desulfamplus magnetovallimortis</name>
    <dbReference type="NCBI Taxonomy" id="1246637"/>
    <lineage>
        <taxon>Bacteria</taxon>
        <taxon>Pseudomonadati</taxon>
        <taxon>Thermodesulfobacteriota</taxon>
        <taxon>Desulfobacteria</taxon>
        <taxon>Desulfobacterales</taxon>
        <taxon>Desulfobacteraceae</taxon>
        <taxon>Desulfamplus</taxon>
    </lineage>
</organism>
<dbReference type="RefSeq" id="WP_080803194.1">
    <property type="nucleotide sequence ID" value="NZ_LT828544.1"/>
</dbReference>
<comment type="similarity">
    <text evidence="3 10">Belongs to the FliL family.</text>
</comment>
<comment type="subcellular location">
    <subcellularLocation>
        <location evidence="2">Cell membrane</location>
        <topology evidence="2">Single-pass membrane protein</topology>
    </subcellularLocation>
</comment>
<protein>
    <recommendedName>
        <fullName evidence="10">Flagellar protein FliL</fullName>
    </recommendedName>
</protein>
<evidence type="ECO:0000256" key="5">
    <source>
        <dbReference type="ARBA" id="ARBA00022500"/>
    </source>
</evidence>
<evidence type="ECO:0000256" key="7">
    <source>
        <dbReference type="ARBA" id="ARBA00022779"/>
    </source>
</evidence>
<dbReference type="OrthoDB" id="5415911at2"/>
<keyword evidence="13" id="KW-1185">Reference proteome</keyword>
<evidence type="ECO:0000313" key="12">
    <source>
        <dbReference type="EMBL" id="SLM33069.1"/>
    </source>
</evidence>
<keyword evidence="4 10" id="KW-1003">Cell membrane</keyword>
<dbReference type="AlphaFoldDB" id="A0A1W1HKS4"/>
<evidence type="ECO:0000256" key="1">
    <source>
        <dbReference type="ARBA" id="ARBA00002254"/>
    </source>
</evidence>
<dbReference type="Proteomes" id="UP000191931">
    <property type="component" value="Unassembled WGS sequence"/>
</dbReference>
<dbReference type="Pfam" id="PF03748">
    <property type="entry name" value="FliL"/>
    <property type="match status" value="1"/>
</dbReference>
<evidence type="ECO:0000256" key="9">
    <source>
        <dbReference type="ARBA" id="ARBA00023136"/>
    </source>
</evidence>
<dbReference type="GO" id="GO:0071973">
    <property type="term" value="P:bacterial-type flagellum-dependent cell motility"/>
    <property type="evidence" value="ECO:0007669"/>
    <property type="project" value="InterPro"/>
</dbReference>
<keyword evidence="9 10" id="KW-0472">Membrane</keyword>
<evidence type="ECO:0000256" key="8">
    <source>
        <dbReference type="ARBA" id="ARBA00022989"/>
    </source>
</evidence>
<keyword evidence="5 10" id="KW-0145">Chemotaxis</keyword>
<dbReference type="InterPro" id="IPR005503">
    <property type="entry name" value="FliL"/>
</dbReference>
<feature type="compositionally biased region" description="Acidic residues" evidence="11">
    <location>
        <begin position="278"/>
        <end position="291"/>
    </location>
</feature>
<gene>
    <name evidence="12" type="ORF">MTBBW1_850057</name>
</gene>
<evidence type="ECO:0000256" key="6">
    <source>
        <dbReference type="ARBA" id="ARBA00022692"/>
    </source>
</evidence>